<name>A0A4V1P016_9LACO</name>
<reference evidence="1 2" key="1">
    <citation type="submission" date="2017-01" db="EMBL/GenBank/DDBJ databases">
        <title>Lactobacillus chiayiensis sp. nov., a lactic acid bacterium isolated from compost.</title>
        <authorList>
            <person name="Huang C.-H."/>
        </authorList>
    </citation>
    <scope>NUCLEOTIDE SEQUENCE [LARGE SCALE GENOMIC DNA]</scope>
    <source>
        <strain evidence="2">chh01</strain>
    </source>
</reference>
<accession>A0A4V1P016</accession>
<evidence type="ECO:0000313" key="1">
    <source>
        <dbReference type="EMBL" id="RXT18950.1"/>
    </source>
</evidence>
<gene>
    <name evidence="1" type="ORF">BVJ53_12715</name>
</gene>
<organism evidence="1 2">
    <name type="scientific">Lacticaseibacillus chiayiensis</name>
    <dbReference type="NCBI Taxonomy" id="2100821"/>
    <lineage>
        <taxon>Bacteria</taxon>
        <taxon>Bacillati</taxon>
        <taxon>Bacillota</taxon>
        <taxon>Bacilli</taxon>
        <taxon>Lactobacillales</taxon>
        <taxon>Lactobacillaceae</taxon>
        <taxon>Lacticaseibacillus</taxon>
    </lineage>
</organism>
<sequence length="197" mass="22864">MLVEKIVNHLTVTNRQQFRKWLATHYQDATECWVDVKRGVPKPDGTFWYVDAVEEAMCFGWIDSTYKKLAPDQPASQRFVPRQTGSIWSELNKERCRRMILLGRMTPAGYAVLPNMDPNSFKIDASIVRALKRRPGAWAYFQSCLALYQRVRCDTIQIKCHQPKLFRQRLTKFANACQAHRMIGQWNDGGRLPVSDV</sequence>
<dbReference type="EMBL" id="MSSM01000036">
    <property type="protein sequence ID" value="RXT18950.1"/>
    <property type="molecule type" value="Genomic_DNA"/>
</dbReference>
<dbReference type="AlphaFoldDB" id="A0A4V1P016"/>
<evidence type="ECO:0000313" key="2">
    <source>
        <dbReference type="Proteomes" id="UP000290475"/>
    </source>
</evidence>
<comment type="caution">
    <text evidence="1">The sequence shown here is derived from an EMBL/GenBank/DDBJ whole genome shotgun (WGS) entry which is preliminary data.</text>
</comment>
<dbReference type="Proteomes" id="UP000290475">
    <property type="component" value="Unassembled WGS sequence"/>
</dbReference>
<proteinExistence type="predicted"/>
<protein>
    <submittedName>
        <fullName evidence="1">Thymidylate synthase</fullName>
    </submittedName>
</protein>